<feature type="compositionally biased region" description="Basic and acidic residues" evidence="1">
    <location>
        <begin position="447"/>
        <end position="459"/>
    </location>
</feature>
<dbReference type="GO" id="GO:0005829">
    <property type="term" value="C:cytosol"/>
    <property type="evidence" value="ECO:0007669"/>
    <property type="project" value="TreeGrafter"/>
</dbReference>
<evidence type="ECO:0000313" key="4">
    <source>
        <dbReference type="Proteomes" id="UP000579647"/>
    </source>
</evidence>
<dbReference type="GO" id="GO:0009898">
    <property type="term" value="C:cytoplasmic side of plasma membrane"/>
    <property type="evidence" value="ECO:0007669"/>
    <property type="project" value="TreeGrafter"/>
</dbReference>
<dbReference type="Gene3D" id="3.40.50.300">
    <property type="entry name" value="P-loop containing nucleotide triphosphate hydrolases"/>
    <property type="match status" value="1"/>
</dbReference>
<reference evidence="3 4" key="1">
    <citation type="submission" date="2020-08" db="EMBL/GenBank/DDBJ databases">
        <title>Sequencing the genomes of 1000 actinobacteria strains.</title>
        <authorList>
            <person name="Klenk H.-P."/>
        </authorList>
    </citation>
    <scope>NUCLEOTIDE SEQUENCE [LARGE SCALE GENOMIC DNA]</scope>
    <source>
        <strain evidence="3 4">DSM 44598</strain>
    </source>
</reference>
<feature type="compositionally biased region" description="Basic and acidic residues" evidence="1">
    <location>
        <begin position="939"/>
        <end position="963"/>
    </location>
</feature>
<keyword evidence="2" id="KW-0812">Transmembrane</keyword>
<keyword evidence="3" id="KW-0966">Cell projection</keyword>
<dbReference type="InterPro" id="IPR027417">
    <property type="entry name" value="P-loop_NTPase"/>
</dbReference>
<feature type="compositionally biased region" description="Polar residues" evidence="1">
    <location>
        <begin position="366"/>
        <end position="375"/>
    </location>
</feature>
<evidence type="ECO:0000313" key="3">
    <source>
        <dbReference type="EMBL" id="MBB5495216.1"/>
    </source>
</evidence>
<dbReference type="InterPro" id="IPR025608">
    <property type="entry name" value="TcpE"/>
</dbReference>
<feature type="compositionally biased region" description="Low complexity" evidence="1">
    <location>
        <begin position="175"/>
        <end position="200"/>
    </location>
</feature>
<keyword evidence="3" id="KW-0282">Flagellum</keyword>
<gene>
    <name evidence="3" type="ORF">HNR07_006353</name>
</gene>
<keyword evidence="2" id="KW-0472">Membrane</keyword>
<feature type="region of interest" description="Disordered" evidence="1">
    <location>
        <begin position="138"/>
        <end position="200"/>
    </location>
</feature>
<dbReference type="Proteomes" id="UP000579647">
    <property type="component" value="Unassembled WGS sequence"/>
</dbReference>
<accession>A0A840WUJ1</accession>
<proteinExistence type="predicted"/>
<dbReference type="GO" id="GO:0051782">
    <property type="term" value="P:negative regulation of cell division"/>
    <property type="evidence" value="ECO:0007669"/>
    <property type="project" value="TreeGrafter"/>
</dbReference>
<feature type="region of interest" description="Disordered" evidence="1">
    <location>
        <begin position="558"/>
        <end position="1077"/>
    </location>
</feature>
<feature type="compositionally biased region" description="Low complexity" evidence="1">
    <location>
        <begin position="560"/>
        <end position="571"/>
    </location>
</feature>
<feature type="compositionally biased region" description="Basic and acidic residues" evidence="1">
    <location>
        <begin position="256"/>
        <end position="268"/>
    </location>
</feature>
<evidence type="ECO:0000256" key="1">
    <source>
        <dbReference type="SAM" id="MobiDB-lite"/>
    </source>
</evidence>
<keyword evidence="2" id="KW-1133">Transmembrane helix</keyword>
<dbReference type="EMBL" id="JACHDO010000001">
    <property type="protein sequence ID" value="MBB5495216.1"/>
    <property type="molecule type" value="Genomic_DNA"/>
</dbReference>
<feature type="transmembrane region" description="Helical" evidence="2">
    <location>
        <begin position="28"/>
        <end position="50"/>
    </location>
</feature>
<feature type="compositionally biased region" description="Basic and acidic residues" evidence="1">
    <location>
        <begin position="722"/>
        <end position="781"/>
    </location>
</feature>
<dbReference type="InterPro" id="IPR050625">
    <property type="entry name" value="ParA/MinD_ATPase"/>
</dbReference>
<feature type="compositionally biased region" description="Basic and acidic residues" evidence="1">
    <location>
        <begin position="682"/>
        <end position="715"/>
    </location>
</feature>
<protein>
    <submittedName>
        <fullName evidence="3">MinD-like ATPase involved in chromosome partitioning or flagellar assembly</fullName>
    </submittedName>
</protein>
<keyword evidence="4" id="KW-1185">Reference proteome</keyword>
<feature type="compositionally biased region" description="Basic and acidic residues" evidence="1">
    <location>
        <begin position="1013"/>
        <end position="1035"/>
    </location>
</feature>
<keyword evidence="3" id="KW-0969">Cilium</keyword>
<evidence type="ECO:0000256" key="2">
    <source>
        <dbReference type="SAM" id="Phobius"/>
    </source>
</evidence>
<name>A0A840WUJ1_9ACTN</name>
<dbReference type="PANTHER" id="PTHR43384">
    <property type="entry name" value="SEPTUM SITE-DETERMINING PROTEIN MIND HOMOLOG, CHLOROPLASTIC-RELATED"/>
    <property type="match status" value="1"/>
</dbReference>
<dbReference type="Pfam" id="PF12648">
    <property type="entry name" value="TcpE"/>
    <property type="match status" value="1"/>
</dbReference>
<sequence>MDLPTYTNIWRIEKRLYKLYDFRLPMPLPVGTFGVALGVFALWVVLLSIVNAPFDFGNGWHLVLWVVPPGVITVLATRPVIEGKRLTELLISQARFLTEARVYTRLAPEYEPAEVRVSVRVWHRHPEAGPLPLTRAAARRAQAEEEAALERAAEAEEAEAAAPGELEGAEEAPVRGSGRRAAPEAAPPLRGVPAAEPEPVRAVEPVRAAEPAPEPAAVPDDVEYTPARRVPVAAASSAHAPARSGTAPIQEDDAVAEPRNESEHRELAADATDLPADPPADRPRGVGRRMLNYFGFALGPDTDWADSDDQGPGEHEGRGGRERDHDRGHRAPERNLLDEDVDFGEPLYVTEEDEQRDRDQWFAQLRASSGQTPLGLTSKGAYAASDTTAMSSAELAEAVSPAEPGPAPKGSGERPRAEPEERTTGQRGEGSPAARRLRGRVQGIQVAKEHADRRERDEAGEGAEAPEAAQRSVPVRERAQQTPPARTSKARGRALPETGNRDERPARTRRQGRPHAAPWALEAEEQPAASSGQADYPGLSDYAARYAAASGRPSIADDVAAAPWLPPASSAPEDEPSEEPGEELAARPEAGQRASAAARNPGTAAAEPSTAEPSTAEPGAAKPPLQLDHGTGEHEAMPVEPVEEDPAERGPEWSEHMSVLDQHLITADTPAPPRPKFADAVPSRERDSERRDPSEWFDDGKRRHPDQPKVGDKDNPVIAVSEIREERRAAAEAREKEAREKAERELRVQQQEEAREQEERAQRAREEAIRKEAGEDDRRAAEAAAAARVDEPKPSTQLDHGTGELVSFVEVRKDPRTPTPRSSATAYETADPAPPVTRSGETNAASHPPEGGAATETHPAAQAPVRPTEAELAEAEAAALRARRAPAGTEAQDAPDRPDDLSRTMRAASPETTAEQKGSVEPDRAPQTAGGDRTTPEAQDTHASHDAHGYRESHGAQDTHEGSGSHGAQHTPSEAPASQAGPDSHDGVFHRVAQNARRIGQLFGQPTPGEEPEPSRRPESAHDQAKPDLELDHGTGEQARLGDTPNGVPSQRPEPEPVQRAEEPEPQPVDSAVSGGTRGWRRLAKVVTGGAAPVRSDLPASDIERLRTPLAEPRSLVVLGCTGGAGQTVTALMIGHTLAAHRDDRVVAVDVNPGPNGLSRRVGAQAPETLTALLANADSVDEYERMRAYAGRAGTGLEVVQTLDDPYVQTLDDRDYGQLSALLGGFYGVTLLDPAATGVARALPVADGLVLVAPASADAERAVSMTFEWLDGNGYANLRANSVLVVNGVSKRSLQDVDSAERVARGRCRAIVRIPWDDHLGASYTKIDVGALRPATKRAHGALGGVLVNALAPAASAP</sequence>
<dbReference type="GO" id="GO:0016887">
    <property type="term" value="F:ATP hydrolysis activity"/>
    <property type="evidence" value="ECO:0007669"/>
    <property type="project" value="TreeGrafter"/>
</dbReference>
<feature type="compositionally biased region" description="Basic and acidic residues" evidence="1">
    <location>
        <begin position="1053"/>
        <end position="1063"/>
    </location>
</feature>
<feature type="compositionally biased region" description="Acidic residues" evidence="1">
    <location>
        <begin position="572"/>
        <end position="582"/>
    </location>
</feature>
<feature type="compositionally biased region" description="Basic and acidic residues" evidence="1">
    <location>
        <begin position="894"/>
        <end position="903"/>
    </location>
</feature>
<dbReference type="SUPFAM" id="SSF52540">
    <property type="entry name" value="P-loop containing nucleoside triphosphate hydrolases"/>
    <property type="match status" value="1"/>
</dbReference>
<organism evidence="3 4">
    <name type="scientific">Nocardiopsis metallicus</name>
    <dbReference type="NCBI Taxonomy" id="179819"/>
    <lineage>
        <taxon>Bacteria</taxon>
        <taxon>Bacillati</taxon>
        <taxon>Actinomycetota</taxon>
        <taxon>Actinomycetes</taxon>
        <taxon>Streptosporangiales</taxon>
        <taxon>Nocardiopsidaceae</taxon>
        <taxon>Nocardiopsis</taxon>
    </lineage>
</organism>
<feature type="compositionally biased region" description="Low complexity" evidence="1">
    <location>
        <begin position="231"/>
        <end position="244"/>
    </location>
</feature>
<dbReference type="PANTHER" id="PTHR43384:SF14">
    <property type="entry name" value="ESX-1 SECRETION-ASSOCIATED PROTEIN ESPI"/>
    <property type="match status" value="1"/>
</dbReference>
<feature type="compositionally biased region" description="Basic and acidic residues" evidence="1">
    <location>
        <begin position="411"/>
        <end position="424"/>
    </location>
</feature>
<comment type="caution">
    <text evidence="3">The sequence shown here is derived from an EMBL/GenBank/DDBJ whole genome shotgun (WGS) entry which is preliminary data.</text>
</comment>
<feature type="region of interest" description="Disordered" evidence="1">
    <location>
        <begin position="231"/>
        <end position="538"/>
    </location>
</feature>
<feature type="compositionally biased region" description="Basic and acidic residues" evidence="1">
    <location>
        <begin position="312"/>
        <end position="337"/>
    </location>
</feature>
<feature type="transmembrane region" description="Helical" evidence="2">
    <location>
        <begin position="62"/>
        <end position="81"/>
    </location>
</feature>
<dbReference type="GO" id="GO:0005524">
    <property type="term" value="F:ATP binding"/>
    <property type="evidence" value="ECO:0007669"/>
    <property type="project" value="TreeGrafter"/>
</dbReference>
<dbReference type="RefSeq" id="WP_184369727.1">
    <property type="nucleotide sequence ID" value="NZ_BAAAKM010000040.1"/>
</dbReference>